<sequence>MWEQIQSFLKSLAGGEETERFETNDPRVAVAALCIQVMRADGVIDETERQRLDTLLKQQYSLSDEALSALLKAGEAAESEAVDYYRFTSVINRALSEDEKIALVGLLWDITYADGARNEIEDHIVWRITDLLGVSGRDRVLQRQDAEARRQDEGPA</sequence>
<evidence type="ECO:0000259" key="1">
    <source>
        <dbReference type="Pfam" id="PF05099"/>
    </source>
</evidence>
<dbReference type="Pfam" id="PF05099">
    <property type="entry name" value="TerB"/>
    <property type="match status" value="1"/>
</dbReference>
<dbReference type="SUPFAM" id="SSF158682">
    <property type="entry name" value="TerB-like"/>
    <property type="match status" value="1"/>
</dbReference>
<accession>A0A7W6K2E9</accession>
<dbReference type="InterPro" id="IPR007791">
    <property type="entry name" value="DjlA_N"/>
</dbReference>
<dbReference type="Proteomes" id="UP000584824">
    <property type="component" value="Unassembled WGS sequence"/>
</dbReference>
<name>A0A7W6K2E9_9HYPH</name>
<proteinExistence type="predicted"/>
<dbReference type="RefSeq" id="WP_183792929.1">
    <property type="nucleotide sequence ID" value="NZ_JACIDU010000009.1"/>
</dbReference>
<dbReference type="Gene3D" id="1.10.3680.10">
    <property type="entry name" value="TerB-like"/>
    <property type="match status" value="1"/>
</dbReference>
<comment type="caution">
    <text evidence="2">The sequence shown here is derived from an EMBL/GenBank/DDBJ whole genome shotgun (WGS) entry which is preliminary data.</text>
</comment>
<feature type="domain" description="Co-chaperone DjlA N-terminal" evidence="1">
    <location>
        <begin position="28"/>
        <end position="143"/>
    </location>
</feature>
<gene>
    <name evidence="2" type="ORF">GGQ66_002499</name>
</gene>
<protein>
    <submittedName>
        <fullName evidence="2">Putative tellurite resistance protein B-like protein</fullName>
    </submittedName>
</protein>
<dbReference type="CDD" id="cd07313">
    <property type="entry name" value="terB_like_2"/>
    <property type="match status" value="1"/>
</dbReference>
<dbReference type="EMBL" id="JACIDU010000009">
    <property type="protein sequence ID" value="MBB4103931.1"/>
    <property type="molecule type" value="Genomic_DNA"/>
</dbReference>
<evidence type="ECO:0000313" key="3">
    <source>
        <dbReference type="Proteomes" id="UP000584824"/>
    </source>
</evidence>
<dbReference type="InterPro" id="IPR029024">
    <property type="entry name" value="TerB-like"/>
</dbReference>
<evidence type="ECO:0000313" key="2">
    <source>
        <dbReference type="EMBL" id="MBB4103931.1"/>
    </source>
</evidence>
<reference evidence="2 3" key="1">
    <citation type="submission" date="2020-08" db="EMBL/GenBank/DDBJ databases">
        <title>Genomic Encyclopedia of Type Strains, Phase IV (KMG-IV): sequencing the most valuable type-strain genomes for metagenomic binning, comparative biology and taxonomic classification.</title>
        <authorList>
            <person name="Goeker M."/>
        </authorList>
    </citation>
    <scope>NUCLEOTIDE SEQUENCE [LARGE SCALE GENOMIC DNA]</scope>
    <source>
        <strain evidence="2 3">DSM 26385</strain>
    </source>
</reference>
<keyword evidence="3" id="KW-1185">Reference proteome</keyword>
<organism evidence="2 3">
    <name type="scientific">Allorhizobium borbori</name>
    <dbReference type="NCBI Taxonomy" id="485907"/>
    <lineage>
        <taxon>Bacteria</taxon>
        <taxon>Pseudomonadati</taxon>
        <taxon>Pseudomonadota</taxon>
        <taxon>Alphaproteobacteria</taxon>
        <taxon>Hyphomicrobiales</taxon>
        <taxon>Rhizobiaceae</taxon>
        <taxon>Rhizobium/Agrobacterium group</taxon>
        <taxon>Allorhizobium</taxon>
    </lineage>
</organism>
<dbReference type="AlphaFoldDB" id="A0A7W6K2E9"/>